<gene>
    <name evidence="2" type="primary">Phkb_0</name>
    <name evidence="2" type="ORF">AVEN_195894_1</name>
</gene>
<comment type="function">
    <text evidence="1">Phosphorylase b kinase catalyzes the phosphorylation of serine in certain substrates, including troponin I.</text>
</comment>
<keyword evidence="1" id="KW-0321">Glycogen metabolism</keyword>
<reference evidence="2 3" key="1">
    <citation type="journal article" date="2019" name="Sci. Rep.">
        <title>Orb-weaving spider Araneus ventricosus genome elucidates the spidroin gene catalogue.</title>
        <authorList>
            <person name="Kono N."/>
            <person name="Nakamura H."/>
            <person name="Ohtoshi R."/>
            <person name="Moran D.A.P."/>
            <person name="Shinohara A."/>
            <person name="Yoshida Y."/>
            <person name="Fujiwara M."/>
            <person name="Mori M."/>
            <person name="Tomita M."/>
            <person name="Arakawa K."/>
        </authorList>
    </citation>
    <scope>NUCLEOTIDE SEQUENCE [LARGE SCALE GENOMIC DNA]</scope>
</reference>
<protein>
    <recommendedName>
        <fullName evidence="1">Phosphorylase b kinase regulatory subunit</fullName>
    </recommendedName>
</protein>
<organism evidence="2 3">
    <name type="scientific">Araneus ventricosus</name>
    <name type="common">Orbweaver spider</name>
    <name type="synonym">Epeira ventricosa</name>
    <dbReference type="NCBI Taxonomy" id="182803"/>
    <lineage>
        <taxon>Eukaryota</taxon>
        <taxon>Metazoa</taxon>
        <taxon>Ecdysozoa</taxon>
        <taxon>Arthropoda</taxon>
        <taxon>Chelicerata</taxon>
        <taxon>Arachnida</taxon>
        <taxon>Araneae</taxon>
        <taxon>Araneomorphae</taxon>
        <taxon>Entelegynae</taxon>
        <taxon>Araneoidea</taxon>
        <taxon>Araneidae</taxon>
        <taxon>Araneus</taxon>
    </lineage>
</organism>
<comment type="similarity">
    <text evidence="1">Belongs to the phosphorylase b kinase regulatory chain family.</text>
</comment>
<comment type="caution">
    <text evidence="2">The sequence shown here is derived from an EMBL/GenBank/DDBJ whole genome shotgun (WGS) entry which is preliminary data.</text>
</comment>
<dbReference type="InterPro" id="IPR008734">
    <property type="entry name" value="PHK_A/B_su"/>
</dbReference>
<dbReference type="OrthoDB" id="5971574at2759"/>
<sequence>MSESDVLMRVGRGSLEKEVPAQVSSSLCKRSSKLPSIFKGNDEQIKKYRHLLHPRLKVDRNGNAVVPKYFYVPTLCIDAERREPGSQKRIPSEEGDADNLFLMGQALYIMSELLVDGLLHINELDPIRRYLPSYNRPHLLESDFCGLVKFWPWDQKMPGLKSGFTEDPSCMLAWCMSNLTWVKCLSLVWCGGLERGVPARVLSSSSDHGSNLRGPSQHSPHVALQWDESENIFGITFVKITQQCNKLGK</sequence>
<evidence type="ECO:0000313" key="2">
    <source>
        <dbReference type="EMBL" id="GBM20344.1"/>
    </source>
</evidence>
<dbReference type="GO" id="GO:0005516">
    <property type="term" value="F:calmodulin binding"/>
    <property type="evidence" value="ECO:0007669"/>
    <property type="project" value="UniProtKB-KW"/>
</dbReference>
<dbReference type="Proteomes" id="UP000499080">
    <property type="component" value="Unassembled WGS sequence"/>
</dbReference>
<dbReference type="GO" id="GO:0005964">
    <property type="term" value="C:phosphorylase kinase complex"/>
    <property type="evidence" value="ECO:0007669"/>
    <property type="project" value="TreeGrafter"/>
</dbReference>
<dbReference type="UniPathway" id="UPA00163"/>
<keyword evidence="1" id="KW-0119">Carbohydrate metabolism</keyword>
<dbReference type="GO" id="GO:0005886">
    <property type="term" value="C:plasma membrane"/>
    <property type="evidence" value="ECO:0007669"/>
    <property type="project" value="UniProtKB-SubCell"/>
</dbReference>
<dbReference type="AlphaFoldDB" id="A0A4Y2DXH9"/>
<dbReference type="PANTHER" id="PTHR10749:SF8">
    <property type="entry name" value="PHOSPHORYLASE B KINASE REGULATORY SUBUNIT BETA"/>
    <property type="match status" value="1"/>
</dbReference>
<evidence type="ECO:0000256" key="1">
    <source>
        <dbReference type="RuleBase" id="RU364123"/>
    </source>
</evidence>
<keyword evidence="3" id="KW-1185">Reference proteome</keyword>
<comment type="subcellular location">
    <subcellularLocation>
        <location evidence="1">Cell membrane</location>
        <topology evidence="1">Lipid-anchor</topology>
        <orientation evidence="1">Cytoplasmic side</orientation>
    </subcellularLocation>
</comment>
<evidence type="ECO:0000313" key="3">
    <source>
        <dbReference type="Proteomes" id="UP000499080"/>
    </source>
</evidence>
<comment type="pathway">
    <text evidence="1">Glycan biosynthesis; glycogen metabolism.</text>
</comment>
<keyword evidence="1" id="KW-0112">Calmodulin-binding</keyword>
<dbReference type="EMBL" id="BGPR01000440">
    <property type="protein sequence ID" value="GBM20344.1"/>
    <property type="molecule type" value="Genomic_DNA"/>
</dbReference>
<dbReference type="PANTHER" id="PTHR10749">
    <property type="entry name" value="PHOSPHORYLASE B KINASE REGULATORY SUBUNIT"/>
    <property type="match status" value="1"/>
</dbReference>
<keyword evidence="1" id="KW-0636">Prenylation</keyword>
<dbReference type="GO" id="GO:0005977">
    <property type="term" value="P:glycogen metabolic process"/>
    <property type="evidence" value="ECO:0007669"/>
    <property type="project" value="UniProtKB-UniPathway"/>
</dbReference>
<keyword evidence="1" id="KW-0472">Membrane</keyword>
<proteinExistence type="inferred from homology"/>
<name>A0A4Y2DXH9_ARAVE</name>
<keyword evidence="1" id="KW-0449">Lipoprotein</keyword>
<keyword evidence="1" id="KW-1003">Cell membrane</keyword>
<accession>A0A4Y2DXH9</accession>